<feature type="transmembrane region" description="Helical" evidence="4">
    <location>
        <begin position="99"/>
        <end position="121"/>
    </location>
</feature>
<dbReference type="EMBL" id="JAGMVJ010000008">
    <property type="protein sequence ID" value="KAH7088171.1"/>
    <property type="molecule type" value="Genomic_DNA"/>
</dbReference>
<accession>A0A8K0R5J1</accession>
<dbReference type="PANTHER" id="PTHR31571:SF1">
    <property type="entry name" value="ALTERED INHERITANCE OF MITOCHONDRIA PROTEIN 6"/>
    <property type="match status" value="1"/>
</dbReference>
<sequence>MDQEKKSEIVVSVRPVYFRMDSADSQPPKKFRDDSDDETGSQISSAVSLEELESGRSTPKWYRRGGTRSFAQRWAGLRSSCACNSTASKRTRGKKWCRWIAMGFAVLGIFGVIAGVIYVSFVGTLIARLSPPTPYSGLEHIVSTWKEPDSNGAFKYEWRDDFSRDIVPKNCHSHNDYWRRVPVYQALAAGCSSIEADVWLTDDKDLRVGHSWKSTTQYRTLHSLYLDPLATIFENRNVSTASTSDKEIGVFDSDPNTSIILLIDMKVDGHGIWPVLQAQLQSFRDKNWLTYFDGKAIHKGPLTVVGSGRTPFELVQQNSTDRFIFYDAPLRSISEPQYTFFNSYYASANLKAAVGGLWLGKLYPKQIESMKQQIAAARAKGLKSRYWDTPAWPISTRDSVWAKLMELGVGVLNVDDLASATRWNWDFCVVAGIKLCGRS</sequence>
<keyword evidence="4" id="KW-0472">Membrane</keyword>
<dbReference type="SUPFAM" id="SSF51695">
    <property type="entry name" value="PLC-like phosphodiesterases"/>
    <property type="match status" value="1"/>
</dbReference>
<keyword evidence="4" id="KW-1133">Transmembrane helix</keyword>
<organism evidence="5 6">
    <name type="scientific">Paraphoma chrysanthemicola</name>
    <dbReference type="NCBI Taxonomy" id="798071"/>
    <lineage>
        <taxon>Eukaryota</taxon>
        <taxon>Fungi</taxon>
        <taxon>Dikarya</taxon>
        <taxon>Ascomycota</taxon>
        <taxon>Pezizomycotina</taxon>
        <taxon>Dothideomycetes</taxon>
        <taxon>Pleosporomycetidae</taxon>
        <taxon>Pleosporales</taxon>
        <taxon>Pleosporineae</taxon>
        <taxon>Phaeosphaeriaceae</taxon>
        <taxon>Paraphoma</taxon>
    </lineage>
</organism>
<evidence type="ECO:0000313" key="6">
    <source>
        <dbReference type="Proteomes" id="UP000813461"/>
    </source>
</evidence>
<comment type="caution">
    <text evidence="5">The sequence shown here is derived from an EMBL/GenBank/DDBJ whole genome shotgun (WGS) entry which is preliminary data.</text>
</comment>
<evidence type="ECO:0000256" key="4">
    <source>
        <dbReference type="SAM" id="Phobius"/>
    </source>
</evidence>
<evidence type="ECO:0000256" key="1">
    <source>
        <dbReference type="ARBA" id="ARBA00008858"/>
    </source>
</evidence>
<dbReference type="Gene3D" id="3.20.20.190">
    <property type="entry name" value="Phosphatidylinositol (PI) phosphodiesterase"/>
    <property type="match status" value="1"/>
</dbReference>
<evidence type="ECO:0000313" key="5">
    <source>
        <dbReference type="EMBL" id="KAH7088171.1"/>
    </source>
</evidence>
<reference evidence="5" key="1">
    <citation type="journal article" date="2021" name="Nat. Commun.">
        <title>Genetic determinants of endophytism in the Arabidopsis root mycobiome.</title>
        <authorList>
            <person name="Mesny F."/>
            <person name="Miyauchi S."/>
            <person name="Thiergart T."/>
            <person name="Pickel B."/>
            <person name="Atanasova L."/>
            <person name="Karlsson M."/>
            <person name="Huettel B."/>
            <person name="Barry K.W."/>
            <person name="Haridas S."/>
            <person name="Chen C."/>
            <person name="Bauer D."/>
            <person name="Andreopoulos W."/>
            <person name="Pangilinan J."/>
            <person name="LaButti K."/>
            <person name="Riley R."/>
            <person name="Lipzen A."/>
            <person name="Clum A."/>
            <person name="Drula E."/>
            <person name="Henrissat B."/>
            <person name="Kohler A."/>
            <person name="Grigoriev I.V."/>
            <person name="Martin F.M."/>
            <person name="Hacquard S."/>
        </authorList>
    </citation>
    <scope>NUCLEOTIDE SEQUENCE</scope>
    <source>
        <strain evidence="5">MPI-SDFR-AT-0120</strain>
    </source>
</reference>
<dbReference type="OrthoDB" id="4153866at2759"/>
<protein>
    <recommendedName>
        <fullName evidence="2">Altered inheritance of mitochondria protein 6</fullName>
    </recommendedName>
</protein>
<proteinExistence type="inferred from homology"/>
<keyword evidence="6" id="KW-1185">Reference proteome</keyword>
<dbReference type="Proteomes" id="UP000813461">
    <property type="component" value="Unassembled WGS sequence"/>
</dbReference>
<dbReference type="PROSITE" id="PS50007">
    <property type="entry name" value="PIPLC_X_DOMAIN"/>
    <property type="match status" value="1"/>
</dbReference>
<name>A0A8K0R5J1_9PLEO</name>
<dbReference type="InterPro" id="IPR017946">
    <property type="entry name" value="PLC-like_Pdiesterase_TIM-brl"/>
</dbReference>
<keyword evidence="4" id="KW-0812">Transmembrane</keyword>
<dbReference type="GO" id="GO:0008081">
    <property type="term" value="F:phosphoric diester hydrolase activity"/>
    <property type="evidence" value="ECO:0007669"/>
    <property type="project" value="InterPro"/>
</dbReference>
<evidence type="ECO:0000256" key="3">
    <source>
        <dbReference type="SAM" id="MobiDB-lite"/>
    </source>
</evidence>
<feature type="region of interest" description="Disordered" evidence="3">
    <location>
        <begin position="20"/>
        <end position="44"/>
    </location>
</feature>
<dbReference type="AlphaFoldDB" id="A0A8K0R5J1"/>
<comment type="similarity">
    <text evidence="1">Belongs to the AIM6 family.</text>
</comment>
<dbReference type="InterPro" id="IPR051236">
    <property type="entry name" value="HAT_RTT109-like"/>
</dbReference>
<dbReference type="GO" id="GO:0006629">
    <property type="term" value="P:lipid metabolic process"/>
    <property type="evidence" value="ECO:0007669"/>
    <property type="project" value="InterPro"/>
</dbReference>
<dbReference type="PANTHER" id="PTHR31571">
    <property type="entry name" value="ALTERED INHERITANCE OF MITOCHONDRIA PROTEIN 6"/>
    <property type="match status" value="1"/>
</dbReference>
<gene>
    <name evidence="5" type="ORF">FB567DRAFT_441887</name>
</gene>
<evidence type="ECO:0000256" key="2">
    <source>
        <dbReference type="ARBA" id="ARBA00014286"/>
    </source>
</evidence>